<reference evidence="11" key="2">
    <citation type="submission" date="2022-08" db="UniProtKB">
        <authorList>
            <consortium name="EnsemblMetazoa"/>
        </authorList>
    </citation>
    <scope>IDENTIFICATION</scope>
    <source>
        <strain evidence="11">STECLA/ALBI9_A</strain>
    </source>
</reference>
<evidence type="ECO:0000256" key="7">
    <source>
        <dbReference type="ARBA" id="ARBA00022777"/>
    </source>
</evidence>
<keyword evidence="6 10" id="KW-0547">Nucleotide-binding</keyword>
<keyword evidence="9 10" id="KW-0539">Nucleus</keyword>
<evidence type="ECO:0000256" key="10">
    <source>
        <dbReference type="HAMAP-Rule" id="MF_03173"/>
    </source>
</evidence>
<reference evidence="11 12" key="1">
    <citation type="journal article" date="2017" name="G3 (Bethesda)">
        <title>The Physical Genome Mapping of Anopheles albimanus Corrected Scaffold Misassemblies and Identified Interarm Rearrangements in Genus Anopheles.</title>
        <authorList>
            <person name="Artemov G.N."/>
            <person name="Peery A.N."/>
            <person name="Jiang X."/>
            <person name="Tu Z."/>
            <person name="Stegniy V.N."/>
            <person name="Sharakhova M.V."/>
            <person name="Sharakhov I.V."/>
        </authorList>
    </citation>
    <scope>NUCLEOTIDE SEQUENCE [LARGE SCALE GENOMIC DNA]</scope>
    <source>
        <strain evidence="11 12">ALBI9_A</strain>
    </source>
</reference>
<dbReference type="RefSeq" id="XP_035792789.1">
    <property type="nucleotide sequence ID" value="XM_035936896.1"/>
</dbReference>
<comment type="caution">
    <text evidence="10">Lacks conserved residue(s) required for the propagation of feature annotation.</text>
</comment>
<feature type="region of interest" description="NMPbind" evidence="10">
    <location>
        <begin position="35"/>
        <end position="58"/>
    </location>
</feature>
<dbReference type="STRING" id="7167.A0A182FUX0"/>
<dbReference type="InterPro" id="IPR020618">
    <property type="entry name" value="Adenyl_kinase_AK6"/>
</dbReference>
<dbReference type="GeneID" id="118466981"/>
<dbReference type="FunFam" id="3.40.50.300:FF:000372">
    <property type="entry name" value="Adenylate kinase isoenzyme 6 homolog"/>
    <property type="match status" value="1"/>
</dbReference>
<dbReference type="SUPFAM" id="SSF52540">
    <property type="entry name" value="P-loop containing nucleoside triphosphate hydrolases"/>
    <property type="match status" value="1"/>
</dbReference>
<keyword evidence="3 10" id="KW-0690">Ribosome biogenesis</keyword>
<dbReference type="VEuPathDB" id="VectorBase:AALB010355"/>
<protein>
    <recommendedName>
        <fullName evidence="10">Adenylate kinase isoenzyme 6 homolog</fullName>
        <shortName evidence="10">AK6</shortName>
        <ecNumber evidence="10">2.7.4.3</ecNumber>
    </recommendedName>
    <alternativeName>
        <fullName evidence="10">Dual activity adenylate kinase/ATPase</fullName>
        <shortName evidence="10">AK/ATPase</shortName>
    </alternativeName>
</protein>
<dbReference type="GO" id="GO:0005634">
    <property type="term" value="C:nucleus"/>
    <property type="evidence" value="ECO:0007669"/>
    <property type="project" value="UniProtKB-SubCell"/>
</dbReference>
<evidence type="ECO:0000256" key="4">
    <source>
        <dbReference type="ARBA" id="ARBA00022552"/>
    </source>
</evidence>
<dbReference type="Gene3D" id="3.40.50.300">
    <property type="entry name" value="P-loop containing nucleotide triphosphate hydrolases"/>
    <property type="match status" value="1"/>
</dbReference>
<organism evidence="11 12">
    <name type="scientific">Anopheles albimanus</name>
    <name type="common">New world malaria mosquito</name>
    <dbReference type="NCBI Taxonomy" id="7167"/>
    <lineage>
        <taxon>Eukaryota</taxon>
        <taxon>Metazoa</taxon>
        <taxon>Ecdysozoa</taxon>
        <taxon>Arthropoda</taxon>
        <taxon>Hexapoda</taxon>
        <taxon>Insecta</taxon>
        <taxon>Pterygota</taxon>
        <taxon>Neoptera</taxon>
        <taxon>Endopterygota</taxon>
        <taxon>Diptera</taxon>
        <taxon>Nematocera</taxon>
        <taxon>Culicoidea</taxon>
        <taxon>Culicidae</taxon>
        <taxon>Anophelinae</taxon>
        <taxon>Anopheles</taxon>
    </lineage>
</organism>
<feature type="binding site" evidence="10">
    <location>
        <position position="17"/>
    </location>
    <ligand>
        <name>ATP</name>
        <dbReference type="ChEBI" id="CHEBI:30616"/>
    </ligand>
</feature>
<dbReference type="VEuPathDB" id="VectorBase:AALB20_030378"/>
<dbReference type="GO" id="GO:0016887">
    <property type="term" value="F:ATP hydrolysis activity"/>
    <property type="evidence" value="ECO:0007669"/>
    <property type="project" value="UniProtKB-UniRule"/>
</dbReference>
<keyword evidence="12" id="KW-1185">Reference proteome</keyword>
<evidence type="ECO:0000256" key="2">
    <source>
        <dbReference type="ARBA" id="ARBA00022490"/>
    </source>
</evidence>
<dbReference type="HAMAP" id="MF_00039">
    <property type="entry name" value="Adenylate_kinase_AK6"/>
    <property type="match status" value="1"/>
</dbReference>
<evidence type="ECO:0000256" key="1">
    <source>
        <dbReference type="ARBA" id="ARBA00000582"/>
    </source>
</evidence>
<feature type="binding site" evidence="10">
    <location>
        <position position="111"/>
    </location>
    <ligand>
        <name>ATP</name>
        <dbReference type="ChEBI" id="CHEBI:30616"/>
    </ligand>
</feature>
<keyword evidence="8 10" id="KW-0067">ATP-binding</keyword>
<keyword evidence="5 10" id="KW-0808">Transferase</keyword>
<evidence type="ECO:0000313" key="11">
    <source>
        <dbReference type="EnsemblMetazoa" id="AALB010355-PA"/>
    </source>
</evidence>
<dbReference type="GO" id="GO:0004017">
    <property type="term" value="F:AMP kinase activity"/>
    <property type="evidence" value="ECO:0007669"/>
    <property type="project" value="UniProtKB-UniRule"/>
</dbReference>
<sequence>MVLPNILVTGTPGTGKSELCKLLVEKLAPDFTWQSVSAIVKEHGFVEEYDEVLQCPVLDEDRLLDYLEPIMQQGGQIVEYHSSDFFPERWFAAVFVMRCSTTVLYDRLRERQYSDKKITSNVECEIFQTLLDEARESYRDEIVFELQSDSPAHREANVKQVCEWLQEWKNKKGKK</sequence>
<feature type="binding site" evidence="10">
    <location>
        <position position="15"/>
    </location>
    <ligand>
        <name>ATP</name>
        <dbReference type="ChEBI" id="CHEBI:30616"/>
    </ligand>
</feature>
<feature type="region of interest" description="LID" evidence="10">
    <location>
        <begin position="110"/>
        <end position="120"/>
    </location>
</feature>
<keyword evidence="4 10" id="KW-0698">rRNA processing</keyword>
<dbReference type="GO" id="GO:0042274">
    <property type="term" value="P:ribosomal small subunit biogenesis"/>
    <property type="evidence" value="ECO:0007669"/>
    <property type="project" value="UniProtKB-UniRule"/>
</dbReference>
<evidence type="ECO:0000256" key="5">
    <source>
        <dbReference type="ARBA" id="ARBA00022679"/>
    </source>
</evidence>
<evidence type="ECO:0000256" key="3">
    <source>
        <dbReference type="ARBA" id="ARBA00022517"/>
    </source>
</evidence>
<dbReference type="CTD" id="102157402"/>
<comment type="subunit">
    <text evidence="10">Monomer and homodimer. Interacts with small ribosomal subunit protein uS11. Not a structural component of 43S pre-ribosomes, but transiently interacts with them by binding to uS11.</text>
</comment>
<proteinExistence type="inferred from homology"/>
<feature type="binding site" evidence="10">
    <location>
        <position position="13"/>
    </location>
    <ligand>
        <name>ATP</name>
        <dbReference type="ChEBI" id="CHEBI:30616"/>
    </ligand>
</feature>
<dbReference type="InterPro" id="IPR027417">
    <property type="entry name" value="P-loop_NTPase"/>
</dbReference>
<feature type="binding site" evidence="10">
    <location>
        <position position="16"/>
    </location>
    <ligand>
        <name>ATP</name>
        <dbReference type="ChEBI" id="CHEBI:30616"/>
    </ligand>
</feature>
<dbReference type="EC" id="2.7.4.3" evidence="10"/>
<dbReference type="GO" id="GO:0006364">
    <property type="term" value="P:rRNA processing"/>
    <property type="evidence" value="ECO:0007669"/>
    <property type="project" value="UniProtKB-KW"/>
</dbReference>
<keyword evidence="7 10" id="KW-0418">Kinase</keyword>
<dbReference type="PANTHER" id="PTHR12595">
    <property type="entry name" value="POS9-ACTIVATING FACTOR FAP7-RELATED"/>
    <property type="match status" value="1"/>
</dbReference>
<dbReference type="Proteomes" id="UP000069272">
    <property type="component" value="Chromosome 3R"/>
</dbReference>
<dbReference type="Pfam" id="PF13238">
    <property type="entry name" value="AAA_18"/>
    <property type="match status" value="1"/>
</dbReference>
<dbReference type="OrthoDB" id="10251185at2759"/>
<comment type="catalytic activity">
    <reaction evidence="1 10">
        <text>AMP + ATP = 2 ADP</text>
        <dbReference type="Rhea" id="RHEA:12973"/>
        <dbReference type="ChEBI" id="CHEBI:30616"/>
        <dbReference type="ChEBI" id="CHEBI:456215"/>
        <dbReference type="ChEBI" id="CHEBI:456216"/>
        <dbReference type="EC" id="2.7.4.3"/>
    </reaction>
</comment>
<dbReference type="EnsemblMetazoa" id="AALB010355-RA">
    <property type="protein sequence ID" value="AALB010355-PA"/>
    <property type="gene ID" value="AALB010355"/>
</dbReference>
<evidence type="ECO:0000256" key="6">
    <source>
        <dbReference type="ARBA" id="ARBA00022741"/>
    </source>
</evidence>
<evidence type="ECO:0000256" key="9">
    <source>
        <dbReference type="ARBA" id="ARBA00023242"/>
    </source>
</evidence>
<dbReference type="KEGG" id="aali:118466981"/>
<name>A0A182FUX0_ANOAL</name>
<comment type="function">
    <text evidence="10">Broad-specificity nucleoside monophosphate (NMP) kinase that catalyzes the reversible transfer of the terminal phosphate group between nucleoside triphosphates and monophosphates. Has also ATPase activity. Involved in the late cytoplasmic maturation steps of the 40S ribosomal particles, specifically 18S rRNA maturation. While NMP activity is not required for ribosome maturation, ATPase activity is. Associates transiently with small ribosomal subunit protein uS11. ATP hydrolysis breaks the interaction with uS11. May temporarily remove uS11 from the ribosome to enable a conformational change of the ribosomal RNA that is needed for the final maturation step of the small ribosomal subunit. Its NMP activity may have a role in nuclear energy homeostasis.</text>
</comment>
<accession>A0A182FUX0</accession>
<dbReference type="PANTHER" id="PTHR12595:SF0">
    <property type="entry name" value="ADENYLATE KINASE ISOENZYME 6"/>
    <property type="match status" value="1"/>
</dbReference>
<comment type="similarity">
    <text evidence="10">Belongs to the adenylate kinase family. AK6 subfamily.</text>
</comment>
<comment type="subcellular location">
    <subcellularLocation>
        <location evidence="10">Cytoplasm</location>
    </subcellularLocation>
    <subcellularLocation>
        <location evidence="10">Nucleus</location>
    </subcellularLocation>
</comment>
<evidence type="ECO:0000256" key="8">
    <source>
        <dbReference type="ARBA" id="ARBA00022840"/>
    </source>
</evidence>
<evidence type="ECO:0000313" key="12">
    <source>
        <dbReference type="Proteomes" id="UP000069272"/>
    </source>
</evidence>
<dbReference type="AlphaFoldDB" id="A0A182FUX0"/>
<comment type="catalytic activity">
    <reaction evidence="10">
        <text>ATP + H2O = ADP + phosphate + H(+)</text>
        <dbReference type="Rhea" id="RHEA:13065"/>
        <dbReference type="ChEBI" id="CHEBI:15377"/>
        <dbReference type="ChEBI" id="CHEBI:15378"/>
        <dbReference type="ChEBI" id="CHEBI:30616"/>
        <dbReference type="ChEBI" id="CHEBI:43474"/>
        <dbReference type="ChEBI" id="CHEBI:456216"/>
    </reaction>
</comment>
<keyword evidence="2 10" id="KW-0963">Cytoplasm</keyword>
<dbReference type="GO" id="GO:0005737">
    <property type="term" value="C:cytoplasm"/>
    <property type="evidence" value="ECO:0007669"/>
    <property type="project" value="UniProtKB-SubCell"/>
</dbReference>
<dbReference type="GO" id="GO:0005524">
    <property type="term" value="F:ATP binding"/>
    <property type="evidence" value="ECO:0007669"/>
    <property type="project" value="UniProtKB-KW"/>
</dbReference>